<dbReference type="HAMAP" id="MF_01356">
    <property type="entry name" value="NDH1_NuoB"/>
    <property type="match status" value="1"/>
</dbReference>
<feature type="binding site" evidence="18">
    <location>
        <position position="46"/>
    </location>
    <ligand>
        <name>[4Fe-4S] cluster</name>
        <dbReference type="ChEBI" id="CHEBI:49883"/>
    </ligand>
</feature>
<dbReference type="GO" id="GO:0048038">
    <property type="term" value="F:quinone binding"/>
    <property type="evidence" value="ECO:0007669"/>
    <property type="project" value="UniProtKB-KW"/>
</dbReference>
<evidence type="ECO:0000256" key="7">
    <source>
        <dbReference type="ARBA" id="ARBA00022475"/>
    </source>
</evidence>
<keyword evidence="22" id="KW-1185">Reference proteome</keyword>
<dbReference type="GO" id="GO:0051539">
    <property type="term" value="F:4 iron, 4 sulfur cluster binding"/>
    <property type="evidence" value="ECO:0007669"/>
    <property type="project" value="UniProtKB-KW"/>
</dbReference>
<evidence type="ECO:0000256" key="13">
    <source>
        <dbReference type="ARBA" id="ARBA00023014"/>
    </source>
</evidence>
<evidence type="ECO:0000256" key="18">
    <source>
        <dbReference type="HAMAP-Rule" id="MF_01356"/>
    </source>
</evidence>
<evidence type="ECO:0000256" key="1">
    <source>
        <dbReference type="ARBA" id="ARBA00004515"/>
    </source>
</evidence>
<comment type="similarity">
    <text evidence="4 18 19">Belongs to the complex I 20 kDa subunit family.</text>
</comment>
<dbReference type="PANTHER" id="PTHR11995">
    <property type="entry name" value="NADH DEHYDROGENASE"/>
    <property type="match status" value="1"/>
</dbReference>
<proteinExistence type="inferred from homology"/>
<keyword evidence="13 18" id="KW-0411">Iron-sulfur</keyword>
<organism evidence="21 22">
    <name type="scientific">Desulfobaculum xiamenense</name>
    <dbReference type="NCBI Taxonomy" id="995050"/>
    <lineage>
        <taxon>Bacteria</taxon>
        <taxon>Pseudomonadati</taxon>
        <taxon>Thermodesulfobacteriota</taxon>
        <taxon>Desulfovibrionia</taxon>
        <taxon>Desulfovibrionales</taxon>
        <taxon>Desulfovibrionaceae</taxon>
        <taxon>Desulfobaculum</taxon>
    </lineage>
</organism>
<comment type="caution">
    <text evidence="21">The sequence shown here is derived from an EMBL/GenBank/DDBJ whole genome shotgun (WGS) entry which is preliminary data.</text>
</comment>
<comment type="similarity">
    <text evidence="3">In the central section; belongs to the complex I 30 kDa subunit family.</text>
</comment>
<dbReference type="Gene3D" id="3.40.50.12280">
    <property type="match status" value="1"/>
</dbReference>
<evidence type="ECO:0000256" key="4">
    <source>
        <dbReference type="ARBA" id="ARBA00009173"/>
    </source>
</evidence>
<dbReference type="Pfam" id="PF01058">
    <property type="entry name" value="Oxidored_q6"/>
    <property type="match status" value="1"/>
</dbReference>
<protein>
    <recommendedName>
        <fullName evidence="18">NADH-quinone oxidoreductase subunit B</fullName>
        <ecNumber evidence="18">7.1.1.-</ecNumber>
    </recommendedName>
    <alternativeName>
        <fullName evidence="18">NADH dehydrogenase I subunit B</fullName>
    </alternativeName>
    <alternativeName>
        <fullName evidence="18">NDH-1 subunit B</fullName>
    </alternativeName>
</protein>
<comment type="function">
    <text evidence="18">NDH-1 shuttles electrons from NADH, via FMN and iron-sulfur (Fe-S) centers, to quinones in the respiratory chain. The immediate electron acceptor for the enzyme in this species is believed to be ubiquinone. Couples the redox reaction to proton translocation (for every two electrons transferred, four hydrogen ions are translocated across the cytoplasmic membrane), and thus conserves the redox energy in a proton gradient.</text>
</comment>
<comment type="cofactor">
    <cofactor evidence="18">
        <name>[4Fe-4S] cluster</name>
        <dbReference type="ChEBI" id="CHEBI:49883"/>
    </cofactor>
    <text evidence="18">Binds 1 [4Fe-4S] cluster.</text>
</comment>
<evidence type="ECO:0000256" key="15">
    <source>
        <dbReference type="ARBA" id="ARBA00023136"/>
    </source>
</evidence>
<keyword evidence="12 18" id="KW-0408">Iron</keyword>
<dbReference type="PANTHER" id="PTHR11995:SF33">
    <property type="entry name" value="NADH-QUINONE OXIDOREDUCTASE SUBUNIT B 2"/>
    <property type="match status" value="1"/>
</dbReference>
<dbReference type="GO" id="GO:0009060">
    <property type="term" value="P:aerobic respiration"/>
    <property type="evidence" value="ECO:0007669"/>
    <property type="project" value="TreeGrafter"/>
</dbReference>
<keyword evidence="11 18" id="KW-1278">Translocase</keyword>
<dbReference type="EC" id="7.1.1.-" evidence="18"/>
<comment type="similarity">
    <text evidence="5">In the C-terminal section; belongs to the complex I 49 kDa subunit family.</text>
</comment>
<keyword evidence="10 18" id="KW-0479">Metal-binding</keyword>
<dbReference type="AlphaFoldDB" id="A0A846QKW4"/>
<dbReference type="GO" id="GO:0050136">
    <property type="term" value="F:NADH dehydrogenase (quinone) (non-electrogenic) activity"/>
    <property type="evidence" value="ECO:0007669"/>
    <property type="project" value="UniProtKB-UniRule"/>
</dbReference>
<dbReference type="EMBL" id="JAATJA010000001">
    <property type="protein sequence ID" value="NJB67690.1"/>
    <property type="molecule type" value="Genomic_DNA"/>
</dbReference>
<dbReference type="GO" id="GO:0045271">
    <property type="term" value="C:respiratory chain complex I"/>
    <property type="evidence" value="ECO:0007669"/>
    <property type="project" value="TreeGrafter"/>
</dbReference>
<dbReference type="NCBIfam" id="NF005012">
    <property type="entry name" value="PRK06411.1"/>
    <property type="match status" value="1"/>
</dbReference>
<dbReference type="GO" id="GO:0015990">
    <property type="term" value="P:electron transport coupled proton transport"/>
    <property type="evidence" value="ECO:0007669"/>
    <property type="project" value="TreeGrafter"/>
</dbReference>
<feature type="binding site" evidence="18">
    <location>
        <position position="47"/>
    </location>
    <ligand>
        <name>[4Fe-4S] cluster</name>
        <dbReference type="ChEBI" id="CHEBI:49883"/>
    </ligand>
</feature>
<evidence type="ECO:0000256" key="11">
    <source>
        <dbReference type="ARBA" id="ARBA00022967"/>
    </source>
</evidence>
<keyword evidence="6 18" id="KW-0813">Transport</keyword>
<dbReference type="GO" id="GO:0005886">
    <property type="term" value="C:plasma membrane"/>
    <property type="evidence" value="ECO:0007669"/>
    <property type="project" value="UniProtKB-SubCell"/>
</dbReference>
<keyword evidence="9 18" id="KW-0874">Quinone</keyword>
<dbReference type="InterPro" id="IPR006137">
    <property type="entry name" value="NADH_UbQ_OxRdtase-like_20kDa"/>
</dbReference>
<feature type="domain" description="NADH:ubiquinone oxidoreductase-like 20kDa subunit" evidence="20">
    <location>
        <begin position="46"/>
        <end position="157"/>
    </location>
</feature>
<comment type="subunit">
    <text evidence="18">NDH-1 is composed of 14 different subunits. Subunits NuoB, C, D, E, F, and G constitute the peripheral sector of the complex.</text>
</comment>
<sequence length="177" mass="19351">MAAEDFVLTKAQTAVEPPLVNLQLSNKILDVCRAMSLWPMTFGLACCAIEMMAVGMARFDISRFGAEVFRPSPRQSDLMIVAGTVSLKMAPAVVRLYEQMPAPKYVIAMGNCAISGGPFKFKGQYGIVEGVDKLIPVDVYVPGCPPRPEGLLEGLFELQEKITGRRWWPEPQSGKGV</sequence>
<evidence type="ECO:0000259" key="20">
    <source>
        <dbReference type="Pfam" id="PF01058"/>
    </source>
</evidence>
<feature type="binding site" evidence="18">
    <location>
        <position position="144"/>
    </location>
    <ligand>
        <name>[4Fe-4S] cluster</name>
        <dbReference type="ChEBI" id="CHEBI:49883"/>
    </ligand>
</feature>
<dbReference type="NCBIfam" id="TIGR01957">
    <property type="entry name" value="nuoB_fam"/>
    <property type="match status" value="1"/>
</dbReference>
<evidence type="ECO:0000256" key="12">
    <source>
        <dbReference type="ARBA" id="ARBA00023004"/>
    </source>
</evidence>
<keyword evidence="7 18" id="KW-1003">Cell membrane</keyword>
<keyword evidence="14 18" id="KW-0520">NAD</keyword>
<keyword evidence="8 18" id="KW-0004">4Fe-4S</keyword>
<dbReference type="GO" id="GO:0005506">
    <property type="term" value="F:iron ion binding"/>
    <property type="evidence" value="ECO:0007669"/>
    <property type="project" value="UniProtKB-UniRule"/>
</dbReference>
<comment type="subunit">
    <text evidence="16">NDH-1 is composed of about 13 different subunits. Subunits NuoBCD, E, F, and G constitute the peripheral sector of the complex.</text>
</comment>
<dbReference type="SUPFAM" id="SSF56770">
    <property type="entry name" value="HydA/Nqo6-like"/>
    <property type="match status" value="1"/>
</dbReference>
<dbReference type="FunFam" id="3.40.50.12280:FF:000002">
    <property type="entry name" value="NADH-quinone oxidoreductase subunit B"/>
    <property type="match status" value="1"/>
</dbReference>
<evidence type="ECO:0000256" key="14">
    <source>
        <dbReference type="ARBA" id="ARBA00023027"/>
    </source>
</evidence>
<dbReference type="GO" id="GO:0008137">
    <property type="term" value="F:NADH dehydrogenase (ubiquinone) activity"/>
    <property type="evidence" value="ECO:0007669"/>
    <property type="project" value="InterPro"/>
</dbReference>
<dbReference type="InterPro" id="IPR006138">
    <property type="entry name" value="NADH_UQ_OxRdtase_20Kd_su"/>
</dbReference>
<evidence type="ECO:0000256" key="2">
    <source>
        <dbReference type="ARBA" id="ARBA00006408"/>
    </source>
</evidence>
<accession>A0A846QKW4</accession>
<feature type="binding site" evidence="18">
    <location>
        <position position="112"/>
    </location>
    <ligand>
        <name>[4Fe-4S] cluster</name>
        <dbReference type="ChEBI" id="CHEBI:49883"/>
    </ligand>
</feature>
<comment type="subcellular location">
    <subcellularLocation>
        <location evidence="1">Cell inner membrane</location>
        <topology evidence="1">Peripheral membrane protein</topology>
        <orientation evidence="1">Cytoplasmic side</orientation>
    </subcellularLocation>
    <subcellularLocation>
        <location evidence="18">Cell membrane</location>
        <topology evidence="18">Peripheral membrane protein</topology>
        <orientation evidence="18">Cytoplasmic side</orientation>
    </subcellularLocation>
</comment>
<name>A0A846QKW4_9BACT</name>
<comment type="catalytic activity">
    <reaction evidence="17 18">
        <text>a quinone + NADH + 5 H(+)(in) = a quinol + NAD(+) + 4 H(+)(out)</text>
        <dbReference type="Rhea" id="RHEA:57888"/>
        <dbReference type="ChEBI" id="CHEBI:15378"/>
        <dbReference type="ChEBI" id="CHEBI:24646"/>
        <dbReference type="ChEBI" id="CHEBI:57540"/>
        <dbReference type="ChEBI" id="CHEBI:57945"/>
        <dbReference type="ChEBI" id="CHEBI:132124"/>
    </reaction>
</comment>
<evidence type="ECO:0000256" key="5">
    <source>
        <dbReference type="ARBA" id="ARBA00010019"/>
    </source>
</evidence>
<comment type="similarity">
    <text evidence="2">In the N-terminal section; belongs to the complex I 20 kDa subunit family.</text>
</comment>
<evidence type="ECO:0000256" key="6">
    <source>
        <dbReference type="ARBA" id="ARBA00022448"/>
    </source>
</evidence>
<reference evidence="21 22" key="1">
    <citation type="submission" date="2020-03" db="EMBL/GenBank/DDBJ databases">
        <title>Genomic Encyclopedia of Type Strains, Phase IV (KMG-IV): sequencing the most valuable type-strain genomes for metagenomic binning, comparative biology and taxonomic classification.</title>
        <authorList>
            <person name="Goeker M."/>
        </authorList>
    </citation>
    <scope>NUCLEOTIDE SEQUENCE [LARGE SCALE GENOMIC DNA]</scope>
    <source>
        <strain evidence="21 22">DSM 24233</strain>
    </source>
</reference>
<evidence type="ECO:0000256" key="10">
    <source>
        <dbReference type="ARBA" id="ARBA00022723"/>
    </source>
</evidence>
<evidence type="ECO:0000256" key="17">
    <source>
        <dbReference type="ARBA" id="ARBA00047712"/>
    </source>
</evidence>
<dbReference type="RefSeq" id="WP_167940724.1">
    <property type="nucleotide sequence ID" value="NZ_JAATJA010000001.1"/>
</dbReference>
<dbReference type="PROSITE" id="PS01150">
    <property type="entry name" value="COMPLEX1_20K"/>
    <property type="match status" value="1"/>
</dbReference>
<evidence type="ECO:0000313" key="22">
    <source>
        <dbReference type="Proteomes" id="UP000580856"/>
    </source>
</evidence>
<evidence type="ECO:0000313" key="21">
    <source>
        <dbReference type="EMBL" id="NJB67690.1"/>
    </source>
</evidence>
<evidence type="ECO:0000256" key="19">
    <source>
        <dbReference type="RuleBase" id="RU004464"/>
    </source>
</evidence>
<evidence type="ECO:0000256" key="8">
    <source>
        <dbReference type="ARBA" id="ARBA00022485"/>
    </source>
</evidence>
<gene>
    <name evidence="18" type="primary">nuoB</name>
    <name evidence="21" type="ORF">GGQ74_001330</name>
</gene>
<evidence type="ECO:0000256" key="3">
    <source>
        <dbReference type="ARBA" id="ARBA00008265"/>
    </source>
</evidence>
<dbReference type="Proteomes" id="UP000580856">
    <property type="component" value="Unassembled WGS sequence"/>
</dbReference>
<evidence type="ECO:0000256" key="16">
    <source>
        <dbReference type="ARBA" id="ARBA00025957"/>
    </source>
</evidence>
<evidence type="ECO:0000256" key="9">
    <source>
        <dbReference type="ARBA" id="ARBA00022719"/>
    </source>
</evidence>
<keyword evidence="18" id="KW-0830">Ubiquinone</keyword>
<keyword evidence="15 18" id="KW-0472">Membrane</keyword>